<dbReference type="InterPro" id="IPR011990">
    <property type="entry name" value="TPR-like_helical_dom_sf"/>
</dbReference>
<proteinExistence type="predicted"/>
<dbReference type="Gene3D" id="1.25.40.10">
    <property type="entry name" value="Tetratricopeptide repeat domain"/>
    <property type="match status" value="1"/>
</dbReference>
<dbReference type="Pfam" id="PF03704">
    <property type="entry name" value="BTAD"/>
    <property type="match status" value="1"/>
</dbReference>
<reference evidence="2" key="1">
    <citation type="submission" date="2018-06" db="EMBL/GenBank/DDBJ databases">
        <authorList>
            <person name="Zhirakovskaya E."/>
        </authorList>
    </citation>
    <scope>NUCLEOTIDE SEQUENCE</scope>
</reference>
<dbReference type="InterPro" id="IPR005158">
    <property type="entry name" value="BTAD"/>
</dbReference>
<sequence length="311" mass="36126">MISLHIRMLGKIQIYDSEQTPITLPLKAQELLVYLFVHCNQPHEREKLSAQLWPNVPENRSKKYLRQALWQLQTMRQDTQSPECGIIQLEGSWVQFNLTNNIWIDADQFCRAFTQMRDVPAQAMSVDQIAAVSEAVELYGGEFVTSWYHDWCLLERERLQSMLLTMLDKLIDYCLLNKQFERGIAYGMQMLRYDKARERSHRRLMRLYYLADNRTVALRQYDLCTATLMQELNVQPSQKTTALYQHIQADEGHNLKQLSSPTIPTLPAKPEASTPLLTLLHDIHLKLTTLQQDMQSLKQALNLTKDASADS</sequence>
<dbReference type="InterPro" id="IPR016032">
    <property type="entry name" value="Sig_transdc_resp-reg_C-effctor"/>
</dbReference>
<dbReference type="GO" id="GO:0003677">
    <property type="term" value="F:DNA binding"/>
    <property type="evidence" value="ECO:0007669"/>
    <property type="project" value="InterPro"/>
</dbReference>
<evidence type="ECO:0000313" key="2">
    <source>
        <dbReference type="EMBL" id="VAW33424.1"/>
    </source>
</evidence>
<dbReference type="EMBL" id="UOEU01000448">
    <property type="protein sequence ID" value="VAW33424.1"/>
    <property type="molecule type" value="Genomic_DNA"/>
</dbReference>
<dbReference type="SMART" id="SM01043">
    <property type="entry name" value="BTAD"/>
    <property type="match status" value="1"/>
</dbReference>
<dbReference type="PANTHER" id="PTHR35807">
    <property type="entry name" value="TRANSCRIPTIONAL REGULATOR REDD-RELATED"/>
    <property type="match status" value="1"/>
</dbReference>
<dbReference type="AlphaFoldDB" id="A0A3B0VP71"/>
<dbReference type="SUPFAM" id="SSF46894">
    <property type="entry name" value="C-terminal effector domain of the bipartite response regulators"/>
    <property type="match status" value="1"/>
</dbReference>
<gene>
    <name evidence="2" type="ORF">MNBD_CHLOROFLEXI01-4936</name>
</gene>
<protein>
    <recommendedName>
        <fullName evidence="1">Bacterial transcriptional activator domain-containing protein</fullName>
    </recommendedName>
</protein>
<organism evidence="2">
    <name type="scientific">hydrothermal vent metagenome</name>
    <dbReference type="NCBI Taxonomy" id="652676"/>
    <lineage>
        <taxon>unclassified sequences</taxon>
        <taxon>metagenomes</taxon>
        <taxon>ecological metagenomes</taxon>
    </lineage>
</organism>
<evidence type="ECO:0000259" key="1">
    <source>
        <dbReference type="SMART" id="SM01043"/>
    </source>
</evidence>
<dbReference type="SUPFAM" id="SSF48452">
    <property type="entry name" value="TPR-like"/>
    <property type="match status" value="1"/>
</dbReference>
<dbReference type="InterPro" id="IPR036388">
    <property type="entry name" value="WH-like_DNA-bd_sf"/>
</dbReference>
<name>A0A3B0VP71_9ZZZZ</name>
<accession>A0A3B0VP71</accession>
<dbReference type="Gene3D" id="1.10.10.10">
    <property type="entry name" value="Winged helix-like DNA-binding domain superfamily/Winged helix DNA-binding domain"/>
    <property type="match status" value="1"/>
</dbReference>
<dbReference type="GO" id="GO:0006355">
    <property type="term" value="P:regulation of DNA-templated transcription"/>
    <property type="evidence" value="ECO:0007669"/>
    <property type="project" value="InterPro"/>
</dbReference>
<dbReference type="InterPro" id="IPR051677">
    <property type="entry name" value="AfsR-DnrI-RedD_regulator"/>
</dbReference>
<feature type="domain" description="Bacterial transcriptional activator" evidence="1">
    <location>
        <begin position="104"/>
        <end position="248"/>
    </location>
</feature>